<evidence type="ECO:0000256" key="1">
    <source>
        <dbReference type="SAM" id="Phobius"/>
    </source>
</evidence>
<keyword evidence="1" id="KW-1133">Transmembrane helix</keyword>
<sequence>MLQDMFPFDIFGFFSGFFILIFVIVIVIFVIVIIIIYKLLHTNVDNVKTKKVDKAGSSPRVNKYRASYEPVKDKLATEKKINTCKYCSERIEDNATFCPFCGSNLIN</sequence>
<keyword evidence="1" id="KW-0812">Transmembrane</keyword>
<protein>
    <recommendedName>
        <fullName evidence="2">Zinc-ribbon domain-containing protein</fullName>
    </recommendedName>
</protein>
<accession>X1VCB8</accession>
<dbReference type="EMBL" id="BARW01030203">
    <property type="protein sequence ID" value="GAJ03795.1"/>
    <property type="molecule type" value="Genomic_DNA"/>
</dbReference>
<gene>
    <name evidence="3" type="ORF">S12H4_48347</name>
</gene>
<comment type="caution">
    <text evidence="3">The sequence shown here is derived from an EMBL/GenBank/DDBJ whole genome shotgun (WGS) entry which is preliminary data.</text>
</comment>
<feature type="domain" description="Zinc-ribbon" evidence="2">
    <location>
        <begin position="84"/>
        <end position="105"/>
    </location>
</feature>
<dbReference type="Pfam" id="PF13240">
    <property type="entry name" value="Zn_Ribbon_1"/>
    <property type="match status" value="1"/>
</dbReference>
<keyword evidence="1" id="KW-0472">Membrane</keyword>
<dbReference type="InterPro" id="IPR026870">
    <property type="entry name" value="Zinc_ribbon_dom"/>
</dbReference>
<evidence type="ECO:0000313" key="3">
    <source>
        <dbReference type="EMBL" id="GAJ03795.1"/>
    </source>
</evidence>
<name>X1VCB8_9ZZZZ</name>
<reference evidence="3" key="1">
    <citation type="journal article" date="2014" name="Front. Microbiol.">
        <title>High frequency of phylogenetically diverse reductive dehalogenase-homologous genes in deep subseafloor sedimentary metagenomes.</title>
        <authorList>
            <person name="Kawai M."/>
            <person name="Futagami T."/>
            <person name="Toyoda A."/>
            <person name="Takaki Y."/>
            <person name="Nishi S."/>
            <person name="Hori S."/>
            <person name="Arai W."/>
            <person name="Tsubouchi T."/>
            <person name="Morono Y."/>
            <person name="Uchiyama I."/>
            <person name="Ito T."/>
            <person name="Fujiyama A."/>
            <person name="Inagaki F."/>
            <person name="Takami H."/>
        </authorList>
    </citation>
    <scope>NUCLEOTIDE SEQUENCE</scope>
    <source>
        <strain evidence="3">Expedition CK06-06</strain>
    </source>
</reference>
<dbReference type="AlphaFoldDB" id="X1VCB8"/>
<evidence type="ECO:0000259" key="2">
    <source>
        <dbReference type="Pfam" id="PF13240"/>
    </source>
</evidence>
<feature type="transmembrane region" description="Helical" evidence="1">
    <location>
        <begin position="12"/>
        <end position="40"/>
    </location>
</feature>
<proteinExistence type="predicted"/>
<organism evidence="3">
    <name type="scientific">marine sediment metagenome</name>
    <dbReference type="NCBI Taxonomy" id="412755"/>
    <lineage>
        <taxon>unclassified sequences</taxon>
        <taxon>metagenomes</taxon>
        <taxon>ecological metagenomes</taxon>
    </lineage>
</organism>